<reference evidence="1" key="1">
    <citation type="submission" date="2010-03" db="EMBL/GenBank/DDBJ databases">
        <title>Annotation of Blastomyces dermatitidis strain ATCC 18188.</title>
        <authorList>
            <consortium name="The Broad Institute Genome Sequencing Platform"/>
            <consortium name="Broad Institute Genome Sequencing Center for Infectious Disease."/>
            <person name="Cuomo C."/>
            <person name="Klein B."/>
            <person name="Sullivan T."/>
            <person name="Heitman J."/>
            <person name="Young S."/>
            <person name="Zeng Q."/>
            <person name="Gargeya S."/>
            <person name="Alvarado L."/>
            <person name="Berlin A.M."/>
            <person name="Chapman S.B."/>
            <person name="Chen Z."/>
            <person name="Freedman E."/>
            <person name="Gellesch M."/>
            <person name="Goldberg J."/>
            <person name="Griggs A."/>
            <person name="Gujja S."/>
            <person name="Heilman E."/>
            <person name="Heiman D."/>
            <person name="Howarth C."/>
            <person name="Mehta T."/>
            <person name="Neiman D."/>
            <person name="Pearson M."/>
            <person name="Roberts A."/>
            <person name="Saif S."/>
            <person name="Shea T."/>
            <person name="Shenoy N."/>
            <person name="Sisk P."/>
            <person name="Stolte C."/>
            <person name="Sykes S."/>
            <person name="White J."/>
            <person name="Yandava C."/>
            <person name="Haas B."/>
            <person name="Nusbaum C."/>
            <person name="Birren B."/>
        </authorList>
    </citation>
    <scope>NUCLEOTIDE SEQUENCE [LARGE SCALE GENOMIC DNA]</scope>
    <source>
        <strain evidence="1">ATCC 18188</strain>
    </source>
</reference>
<evidence type="ECO:0008006" key="2">
    <source>
        <dbReference type="Google" id="ProtNLM"/>
    </source>
</evidence>
<dbReference type="InterPro" id="IPR025633">
    <property type="entry name" value="DUF4291"/>
</dbReference>
<dbReference type="Pfam" id="PF14124">
    <property type="entry name" value="DUF4291"/>
    <property type="match status" value="1"/>
</dbReference>
<evidence type="ECO:0000313" key="1">
    <source>
        <dbReference type="EMBL" id="EGE81814.1"/>
    </source>
</evidence>
<dbReference type="OrthoDB" id="413653at2759"/>
<accession>F2TF01</accession>
<protein>
    <recommendedName>
        <fullName evidence="2">DUF4291 domain-containing protein</fullName>
    </recommendedName>
</protein>
<dbReference type="Proteomes" id="UP000007802">
    <property type="component" value="Unassembled WGS sequence"/>
</dbReference>
<dbReference type="HOGENOM" id="CLU_082565_1_1_1"/>
<organism evidence="1">
    <name type="scientific">Ajellomyces dermatitidis (strain ATCC 18188 / CBS 674.68)</name>
    <name type="common">Blastomyces dermatitidis</name>
    <dbReference type="NCBI Taxonomy" id="653446"/>
    <lineage>
        <taxon>Eukaryota</taxon>
        <taxon>Fungi</taxon>
        <taxon>Dikarya</taxon>
        <taxon>Ascomycota</taxon>
        <taxon>Pezizomycotina</taxon>
        <taxon>Eurotiomycetes</taxon>
        <taxon>Eurotiomycetidae</taxon>
        <taxon>Onygenales</taxon>
        <taxon>Ajellomycetaceae</taxon>
        <taxon>Blastomyces</taxon>
    </lineage>
</organism>
<name>F2TF01_AJEDA</name>
<proteinExistence type="predicted"/>
<sequence length="219" mass="24631">MESQQPLKAGPSNYAIRAQHTPTTITIYQAYSPSIANAAVAAGKFVAPFKRGRMTWIKPSFLWMAYRCGWATKKDQKRVLALEVTREGFHWALAHACLSHPSPHLYADQATWEKRKEESPVRVQWDPERDFEFRALEYRSLQVGLKGEAVDRYVDEWIVGIRDVTGLMREVGRLAGEGRLDEAREMMPVEEEYVLPADVARVIGADGRGGGGRRGGGEI</sequence>
<gene>
    <name evidence="1" type="ORF">BDDG_04757</name>
</gene>
<dbReference type="PANTHER" id="PTHR38567:SF1">
    <property type="entry name" value="DUF4291 DOMAIN-CONTAINING PROTEIN"/>
    <property type="match status" value="1"/>
</dbReference>
<dbReference type="PANTHER" id="PTHR38567">
    <property type="entry name" value="DUF4291 DOMAIN-CONTAINING PROTEIN"/>
    <property type="match status" value="1"/>
</dbReference>
<dbReference type="EMBL" id="GG749429">
    <property type="protein sequence ID" value="EGE81814.1"/>
    <property type="molecule type" value="Genomic_DNA"/>
</dbReference>
<dbReference type="AlphaFoldDB" id="F2TF01"/>